<evidence type="ECO:0000313" key="1">
    <source>
        <dbReference type="EMBL" id="TMS37720.1"/>
    </source>
</evidence>
<evidence type="ECO:0000313" key="2">
    <source>
        <dbReference type="Proteomes" id="UP000298663"/>
    </source>
</evidence>
<sequence length="93" mass="9932">MRGGVRLCEALPLARGPVSEAYFTSPTSVSAHKLYRQHDSCSSFLSCDRRRPPIKESGICFRATNPGVKPQIAARPCLLTLGASGATRANSAN</sequence>
<name>A0A4U8UW98_STECR</name>
<accession>A0A4U8UW98</accession>
<keyword evidence="2" id="KW-1185">Reference proteome</keyword>
<dbReference type="EMBL" id="AZBU02000001">
    <property type="protein sequence ID" value="TMS37720.1"/>
    <property type="molecule type" value="Genomic_DNA"/>
</dbReference>
<organism evidence="1 2">
    <name type="scientific">Steinernema carpocapsae</name>
    <name type="common">Entomopathogenic nematode</name>
    <dbReference type="NCBI Taxonomy" id="34508"/>
    <lineage>
        <taxon>Eukaryota</taxon>
        <taxon>Metazoa</taxon>
        <taxon>Ecdysozoa</taxon>
        <taxon>Nematoda</taxon>
        <taxon>Chromadorea</taxon>
        <taxon>Rhabditida</taxon>
        <taxon>Tylenchina</taxon>
        <taxon>Panagrolaimomorpha</taxon>
        <taxon>Strongyloidoidea</taxon>
        <taxon>Steinernematidae</taxon>
        <taxon>Steinernema</taxon>
    </lineage>
</organism>
<comment type="caution">
    <text evidence="1">The sequence shown here is derived from an EMBL/GenBank/DDBJ whole genome shotgun (WGS) entry which is preliminary data.</text>
</comment>
<dbReference type="AlphaFoldDB" id="A0A4U8UW98"/>
<gene>
    <name evidence="1" type="ORF">L596_004599</name>
</gene>
<reference evidence="1 2" key="1">
    <citation type="journal article" date="2015" name="Genome Biol.">
        <title>Comparative genomics of Steinernema reveals deeply conserved gene regulatory networks.</title>
        <authorList>
            <person name="Dillman A.R."/>
            <person name="Macchietto M."/>
            <person name="Porter C.F."/>
            <person name="Rogers A."/>
            <person name="Williams B."/>
            <person name="Antoshechkin I."/>
            <person name="Lee M.M."/>
            <person name="Goodwin Z."/>
            <person name="Lu X."/>
            <person name="Lewis E.E."/>
            <person name="Goodrich-Blair H."/>
            <person name="Stock S.P."/>
            <person name="Adams B.J."/>
            <person name="Sternberg P.W."/>
            <person name="Mortazavi A."/>
        </authorList>
    </citation>
    <scope>NUCLEOTIDE SEQUENCE [LARGE SCALE GENOMIC DNA]</scope>
    <source>
        <strain evidence="1 2">ALL</strain>
    </source>
</reference>
<proteinExistence type="predicted"/>
<dbReference type="Proteomes" id="UP000298663">
    <property type="component" value="Unassembled WGS sequence"/>
</dbReference>
<reference evidence="1 2" key="2">
    <citation type="journal article" date="2019" name="G3 (Bethesda)">
        <title>Hybrid Assembly of the Genome of the Entomopathogenic Nematode Steinernema carpocapsae Identifies the X-Chromosome.</title>
        <authorList>
            <person name="Serra L."/>
            <person name="Macchietto M."/>
            <person name="Macias-Munoz A."/>
            <person name="McGill C.J."/>
            <person name="Rodriguez I.M."/>
            <person name="Rodriguez B."/>
            <person name="Murad R."/>
            <person name="Mortazavi A."/>
        </authorList>
    </citation>
    <scope>NUCLEOTIDE SEQUENCE [LARGE SCALE GENOMIC DNA]</scope>
    <source>
        <strain evidence="1 2">ALL</strain>
    </source>
</reference>
<protein>
    <submittedName>
        <fullName evidence="1">Uncharacterized protein</fullName>
    </submittedName>
</protein>